<evidence type="ECO:0000256" key="2">
    <source>
        <dbReference type="ARBA" id="ARBA00022741"/>
    </source>
</evidence>
<organism evidence="8 9">
    <name type="scientific">Levilactobacillus namurensis</name>
    <dbReference type="NCBI Taxonomy" id="380393"/>
    <lineage>
        <taxon>Bacteria</taxon>
        <taxon>Bacillati</taxon>
        <taxon>Bacillota</taxon>
        <taxon>Bacilli</taxon>
        <taxon>Lactobacillales</taxon>
        <taxon>Lactobacillaceae</taxon>
        <taxon>Levilactobacillus</taxon>
    </lineage>
</organism>
<evidence type="ECO:0000313" key="9">
    <source>
        <dbReference type="Proteomes" id="UP001254075"/>
    </source>
</evidence>
<dbReference type="Pfam" id="PF17871">
    <property type="entry name" value="AAA_lid_9"/>
    <property type="match status" value="1"/>
</dbReference>
<comment type="function">
    <text evidence="5">Part of a stress-induced multi-chaperone system, it is involved in the recovery of the cell from heat-induced damage, in cooperation with DnaK, DnaJ and GrpE. Acts before DnaK, in the processing of protein aggregates. Protein binding stimulates the ATPase activity; ATP hydrolysis unfolds the denatured protein aggregates, which probably helps expose new hydrophobic binding sites on the surface of ClpB-bound aggregates, contributing to the solubilization and refolding of denatured protein aggregates by DnaK.</text>
</comment>
<dbReference type="CDD" id="cd19499">
    <property type="entry name" value="RecA-like_ClpB_Hsp104-like"/>
    <property type="match status" value="1"/>
</dbReference>
<dbReference type="InterPro" id="IPR027417">
    <property type="entry name" value="P-loop_NTPase"/>
</dbReference>
<keyword evidence="8" id="KW-0645">Protease</keyword>
<dbReference type="InterPro" id="IPR003593">
    <property type="entry name" value="AAA+_ATPase"/>
</dbReference>
<keyword evidence="2" id="KW-0547">Nucleotide-binding</keyword>
<keyword evidence="3 8" id="KW-0067">ATP-binding</keyword>
<feature type="domain" description="Clp ATPase C-terminal" evidence="7">
    <location>
        <begin position="521"/>
        <end position="606"/>
    </location>
</feature>
<dbReference type="GO" id="GO:0005737">
    <property type="term" value="C:cytoplasm"/>
    <property type="evidence" value="ECO:0007669"/>
    <property type="project" value="TreeGrafter"/>
</dbReference>
<comment type="caution">
    <text evidence="8">The sequence shown here is derived from an EMBL/GenBank/DDBJ whole genome shotgun (WGS) entry which is preliminary data.</text>
</comment>
<dbReference type="InterPro" id="IPR018368">
    <property type="entry name" value="ClpA/B_CS1"/>
</dbReference>
<dbReference type="GO" id="GO:0034605">
    <property type="term" value="P:cellular response to heat"/>
    <property type="evidence" value="ECO:0007669"/>
    <property type="project" value="TreeGrafter"/>
</dbReference>
<dbReference type="Pfam" id="PF10431">
    <property type="entry name" value="ClpB_D2-small"/>
    <property type="match status" value="1"/>
</dbReference>
<evidence type="ECO:0000256" key="4">
    <source>
        <dbReference type="ARBA" id="ARBA00023186"/>
    </source>
</evidence>
<dbReference type="CDD" id="cd00009">
    <property type="entry name" value="AAA"/>
    <property type="match status" value="1"/>
</dbReference>
<name>A0AAW8W9V0_9LACO</name>
<evidence type="ECO:0000259" key="6">
    <source>
        <dbReference type="SMART" id="SM00382"/>
    </source>
</evidence>
<feature type="domain" description="AAA+ ATPase" evidence="6">
    <location>
        <begin position="44"/>
        <end position="188"/>
    </location>
</feature>
<keyword evidence="1" id="KW-0677">Repeat</keyword>
<reference evidence="8" key="1">
    <citation type="submission" date="2023-08" db="EMBL/GenBank/DDBJ databases">
        <authorList>
            <person name="Page C.A."/>
            <person name="Perez-Diaz I.M."/>
        </authorList>
    </citation>
    <scope>NUCLEOTIDE SEQUENCE</scope>
    <source>
        <strain evidence="8">3.8.38</strain>
    </source>
</reference>
<dbReference type="RefSeq" id="WP_313845595.1">
    <property type="nucleotide sequence ID" value="NZ_JAVLAM010000002.1"/>
</dbReference>
<dbReference type="SUPFAM" id="SSF52540">
    <property type="entry name" value="P-loop containing nucleoside triphosphate hydrolases"/>
    <property type="match status" value="2"/>
</dbReference>
<evidence type="ECO:0000256" key="3">
    <source>
        <dbReference type="ARBA" id="ARBA00022840"/>
    </source>
</evidence>
<dbReference type="SMART" id="SM01086">
    <property type="entry name" value="ClpB_D2-small"/>
    <property type="match status" value="1"/>
</dbReference>
<evidence type="ECO:0000256" key="5">
    <source>
        <dbReference type="ARBA" id="ARBA00025613"/>
    </source>
</evidence>
<evidence type="ECO:0000313" key="8">
    <source>
        <dbReference type="EMBL" id="MDT7015154.1"/>
    </source>
</evidence>
<dbReference type="Pfam" id="PF00004">
    <property type="entry name" value="AAA"/>
    <property type="match status" value="1"/>
</dbReference>
<accession>A0AAW8W9V0</accession>
<evidence type="ECO:0000259" key="7">
    <source>
        <dbReference type="SMART" id="SM01086"/>
    </source>
</evidence>
<dbReference type="SMART" id="SM00382">
    <property type="entry name" value="AAA"/>
    <property type="match status" value="2"/>
</dbReference>
<keyword evidence="4" id="KW-0143">Chaperone</keyword>
<dbReference type="GO" id="GO:0005524">
    <property type="term" value="F:ATP binding"/>
    <property type="evidence" value="ECO:0007669"/>
    <property type="project" value="UniProtKB-KW"/>
</dbReference>
<keyword evidence="8" id="KW-0378">Hydrolase</keyword>
<dbReference type="Pfam" id="PF07724">
    <property type="entry name" value="AAA_2"/>
    <property type="match status" value="1"/>
</dbReference>
<dbReference type="InterPro" id="IPR041546">
    <property type="entry name" value="ClpA/ClpB_AAA_lid"/>
</dbReference>
<dbReference type="PRINTS" id="PR00300">
    <property type="entry name" value="CLPPROTEASEA"/>
</dbReference>
<dbReference type="AlphaFoldDB" id="A0AAW8W9V0"/>
<dbReference type="InterPro" id="IPR019489">
    <property type="entry name" value="Clp_ATPase_C"/>
</dbReference>
<sequence>MTESLLKKYCLNLNYKVNNDLGNYNTIGREADMERLIAILSNKRKHHPLIIGEPGVGKTDLIEGFVKKIVLGEVPATMQNKTVWVLELARLMKQKDMPFIGLFESLIDELKQDHPDDYLFIDEIHTVMGAGSHQGNSLDAGNVLKPALARGEINLIGATTVEEYGDNIEPDGALMRRFSLLMLAEPTLPETLEILEGLKGQYEEFHHVKIAKDALPYMVTFSHRYMPDRFMPDKAIDLMDDACSFANLKDQEEVTRETVAQVLDSLLGIPIHSILKDDQQRVTAVSQVLKSRIMGQDKAISEVIDAVSIGFTGLADPNKPISSFLFLGTPGTGKTETAKGLAQALFDSEDAMIRLDMSEYQEPQSAQRLIGTKGRRGILTEAVKHKQYAVLLLDEIEKGDQSVQDLFLQILQDGIVHDSYGRAVSFKNTIIVMTTNLAGDLIDDATNYSTTGQGETIDDQIAAFNDSAQQLTNGQNIRVGSGKDADRVALDFNNKLQMELTDYFRPEFVNRIEHKVIFNMLSKSVVHQIAKLNLMRVNKRLQKAEHLEFMYDQRLIKFISDEGFDLRNGARPIAYMTNRKVMAPLARMLIQMKTNGRPSGLRGFRAIVRGHDPIPGKDRFGNRRIEFEAIN</sequence>
<dbReference type="Proteomes" id="UP001254075">
    <property type="component" value="Unassembled WGS sequence"/>
</dbReference>
<dbReference type="Gene3D" id="3.40.50.300">
    <property type="entry name" value="P-loop containing nucleotide triphosphate hydrolases"/>
    <property type="match status" value="2"/>
</dbReference>
<gene>
    <name evidence="8" type="ORF">RI532_12245</name>
</gene>
<proteinExistence type="predicted"/>
<dbReference type="InterPro" id="IPR001270">
    <property type="entry name" value="ClpA/B"/>
</dbReference>
<dbReference type="GO" id="GO:0008233">
    <property type="term" value="F:peptidase activity"/>
    <property type="evidence" value="ECO:0007669"/>
    <property type="project" value="UniProtKB-KW"/>
</dbReference>
<dbReference type="PANTHER" id="PTHR11638">
    <property type="entry name" value="ATP-DEPENDENT CLP PROTEASE"/>
    <property type="match status" value="1"/>
</dbReference>
<protein>
    <submittedName>
        <fullName evidence="8">ATP-dependent Clp protease ATP-binding subunit</fullName>
    </submittedName>
</protein>
<dbReference type="GO" id="GO:0006508">
    <property type="term" value="P:proteolysis"/>
    <property type="evidence" value="ECO:0007669"/>
    <property type="project" value="UniProtKB-KW"/>
</dbReference>
<dbReference type="GO" id="GO:0016887">
    <property type="term" value="F:ATP hydrolysis activity"/>
    <property type="evidence" value="ECO:0007669"/>
    <property type="project" value="InterPro"/>
</dbReference>
<dbReference type="InterPro" id="IPR003959">
    <property type="entry name" value="ATPase_AAA_core"/>
</dbReference>
<dbReference type="Gene3D" id="1.10.8.60">
    <property type="match status" value="2"/>
</dbReference>
<feature type="domain" description="AAA+ ATPase" evidence="6">
    <location>
        <begin position="320"/>
        <end position="462"/>
    </location>
</feature>
<dbReference type="InterPro" id="IPR050130">
    <property type="entry name" value="ClpA_ClpB"/>
</dbReference>
<dbReference type="EMBL" id="JAVLAM010000002">
    <property type="protein sequence ID" value="MDT7015154.1"/>
    <property type="molecule type" value="Genomic_DNA"/>
</dbReference>
<dbReference type="PANTHER" id="PTHR11638:SF18">
    <property type="entry name" value="HEAT SHOCK PROTEIN 104"/>
    <property type="match status" value="1"/>
</dbReference>
<dbReference type="PROSITE" id="PS00870">
    <property type="entry name" value="CLPAB_1"/>
    <property type="match status" value="1"/>
</dbReference>
<evidence type="ECO:0000256" key="1">
    <source>
        <dbReference type="ARBA" id="ARBA00022737"/>
    </source>
</evidence>